<dbReference type="AlphaFoldDB" id="A0A502EDU8"/>
<evidence type="ECO:0000256" key="1">
    <source>
        <dbReference type="SAM" id="SignalP"/>
    </source>
</evidence>
<proteinExistence type="predicted"/>
<dbReference type="Proteomes" id="UP000320095">
    <property type="component" value="Unassembled WGS sequence"/>
</dbReference>
<evidence type="ECO:0000313" key="2">
    <source>
        <dbReference type="EMBL" id="TPG35848.1"/>
    </source>
</evidence>
<comment type="caution">
    <text evidence="2">The sequence shown here is derived from an EMBL/GenBank/DDBJ whole genome shotgun (WGS) entry which is preliminary data.</text>
</comment>
<organism evidence="2 3">
    <name type="scientific">Mycolicibacterium hodleri</name>
    <dbReference type="NCBI Taxonomy" id="49897"/>
    <lineage>
        <taxon>Bacteria</taxon>
        <taxon>Bacillati</taxon>
        <taxon>Actinomycetota</taxon>
        <taxon>Actinomycetes</taxon>
        <taxon>Mycobacteriales</taxon>
        <taxon>Mycobacteriaceae</taxon>
        <taxon>Mycolicibacterium</taxon>
    </lineage>
</organism>
<accession>A0A502EDU8</accession>
<sequence>MNNGKWSRNMSVETKAIRAGRWMVWAIGASAFVLAAAPTASADPVLPVAGGGSASDAVSQLQSAGYTVSVNYLEGRPNVPLSECKVTGITTFGAAMTSATVMMMLMEPDEFDTAYVDVACPNAK</sequence>
<feature type="signal peptide" evidence="1">
    <location>
        <begin position="1"/>
        <end position="42"/>
    </location>
</feature>
<gene>
    <name evidence="2" type="ORF">EAH80_07325</name>
</gene>
<evidence type="ECO:0000313" key="3">
    <source>
        <dbReference type="Proteomes" id="UP000320095"/>
    </source>
</evidence>
<evidence type="ECO:0008006" key="4">
    <source>
        <dbReference type="Google" id="ProtNLM"/>
    </source>
</evidence>
<name>A0A502EDU8_9MYCO</name>
<protein>
    <recommendedName>
        <fullName evidence="4">PASTA domain-containing protein</fullName>
    </recommendedName>
</protein>
<keyword evidence="1" id="KW-0732">Signal</keyword>
<keyword evidence="3" id="KW-1185">Reference proteome</keyword>
<feature type="chain" id="PRO_5021500039" description="PASTA domain-containing protein" evidence="1">
    <location>
        <begin position="43"/>
        <end position="124"/>
    </location>
</feature>
<reference evidence="2 3" key="1">
    <citation type="journal article" date="2019" name="Environ. Microbiol.">
        <title>Species interactions and distinct microbial communities in high Arctic permafrost affected cryosols are associated with the CH4 and CO2 gas fluxes.</title>
        <authorList>
            <person name="Altshuler I."/>
            <person name="Hamel J."/>
            <person name="Turney S."/>
            <person name="Magnuson E."/>
            <person name="Levesque R."/>
            <person name="Greer C."/>
            <person name="Whyte L.G."/>
        </authorList>
    </citation>
    <scope>NUCLEOTIDE SEQUENCE [LARGE SCALE GENOMIC DNA]</scope>
    <source>
        <strain evidence="2 3">S5.20</strain>
    </source>
</reference>
<dbReference type="EMBL" id="RCZG01000002">
    <property type="protein sequence ID" value="TPG35848.1"/>
    <property type="molecule type" value="Genomic_DNA"/>
</dbReference>